<dbReference type="Proteomes" id="UP001219568">
    <property type="component" value="Unassembled WGS sequence"/>
</dbReference>
<reference evidence="2" key="1">
    <citation type="journal article" date="2023" name="IMA Fungus">
        <title>Comparative genomic study of the Penicillium genus elucidates a diverse pangenome and 15 lateral gene transfer events.</title>
        <authorList>
            <person name="Petersen C."/>
            <person name="Sorensen T."/>
            <person name="Nielsen M.R."/>
            <person name="Sondergaard T.E."/>
            <person name="Sorensen J.L."/>
            <person name="Fitzpatrick D.A."/>
            <person name="Frisvad J.C."/>
            <person name="Nielsen K.L."/>
        </authorList>
    </citation>
    <scope>NUCLEOTIDE SEQUENCE</scope>
    <source>
        <strain evidence="2">IBT 15450</strain>
    </source>
</reference>
<keyword evidence="3" id="KW-1185">Reference proteome</keyword>
<protein>
    <recommendedName>
        <fullName evidence="4">F-box domain-containing protein</fullName>
    </recommendedName>
</protein>
<feature type="region of interest" description="Disordered" evidence="1">
    <location>
        <begin position="277"/>
        <end position="301"/>
    </location>
</feature>
<comment type="caution">
    <text evidence="2">The sequence shown here is derived from an EMBL/GenBank/DDBJ whole genome shotgun (WGS) entry which is preliminary data.</text>
</comment>
<accession>A0AAD6N2N4</accession>
<dbReference type="InterPro" id="IPR032675">
    <property type="entry name" value="LRR_dom_sf"/>
</dbReference>
<organism evidence="2 3">
    <name type="scientific">Penicillium canescens</name>
    <dbReference type="NCBI Taxonomy" id="5083"/>
    <lineage>
        <taxon>Eukaryota</taxon>
        <taxon>Fungi</taxon>
        <taxon>Dikarya</taxon>
        <taxon>Ascomycota</taxon>
        <taxon>Pezizomycotina</taxon>
        <taxon>Eurotiomycetes</taxon>
        <taxon>Eurotiomycetidae</taxon>
        <taxon>Eurotiales</taxon>
        <taxon>Aspergillaceae</taxon>
        <taxon>Penicillium</taxon>
    </lineage>
</organism>
<sequence>MLLGFQNLPPEVHQIILQALCKEHEPSVRAFAGASRICHALALPYLYQTLNIPAPESQELGDRVEYIAQILQRNSSFRYVKQLVVGGEPTSREAASYGEEVEEPTDPDRTAVFGNNLHGSLDRFNSRKSLYRWAATQHPPEADSPHIDAWQPLTDLIQRLPRLLDLIFLCRHQFPSCLLEALHRHHPQCKLHIHNFFLRSLKSPVLHPYEFQLATSPCLFSLKGEYEDSFWEGYPEPRRLPLREPLPDGAYLNEAIMHMVSGFAPNLKEVTLFRPPGSGTPAKSPLPPWRGFSQKETNPAKDSKRGALRYLQLDNTLLIKKDDIKHWAACTDFSALEVFKLKSTVTTDLLHYLATEVDFARLKTLVLTPNEIENNAYQQIKIFLQRLRPLSSLELKGWMVSSVLDGIMNAHGASLIELKLAESQGYESVGSIKKNHLSAIAQNCPSLQYLDLTLDRTGGDSEEVALYRILGALPQLKCVSLTLHVSKTWDCIDGPGETDDLVDTRFDDEFDQQVQWAVRRAAGGSEACNGAIRERLVNCALDSALGRAIFGAISAGKPEGSASLEKLCIKTTSVGEFGDVGCPTELGPILERLSQPLRVTRCVRNGCRNELVVEKEPSDELPSEFPRWLEIIWRRVWPEKMANKWWNDWHSLPLT</sequence>
<evidence type="ECO:0008006" key="4">
    <source>
        <dbReference type="Google" id="ProtNLM"/>
    </source>
</evidence>
<evidence type="ECO:0000313" key="2">
    <source>
        <dbReference type="EMBL" id="KAJ6023455.1"/>
    </source>
</evidence>
<proteinExistence type="predicted"/>
<name>A0AAD6N2N4_PENCN</name>
<reference evidence="2" key="2">
    <citation type="submission" date="2023-01" db="EMBL/GenBank/DDBJ databases">
        <authorList>
            <person name="Petersen C."/>
        </authorList>
    </citation>
    <scope>NUCLEOTIDE SEQUENCE</scope>
    <source>
        <strain evidence="2">IBT 15450</strain>
    </source>
</reference>
<evidence type="ECO:0000256" key="1">
    <source>
        <dbReference type="SAM" id="MobiDB-lite"/>
    </source>
</evidence>
<evidence type="ECO:0000313" key="3">
    <source>
        <dbReference type="Proteomes" id="UP001219568"/>
    </source>
</evidence>
<dbReference type="SUPFAM" id="SSF52047">
    <property type="entry name" value="RNI-like"/>
    <property type="match status" value="1"/>
</dbReference>
<dbReference type="EMBL" id="JAQJZL010000016">
    <property type="protein sequence ID" value="KAJ6023455.1"/>
    <property type="molecule type" value="Genomic_DNA"/>
</dbReference>
<gene>
    <name evidence="2" type="ORF">N7460_013850</name>
</gene>
<dbReference type="Gene3D" id="3.80.10.10">
    <property type="entry name" value="Ribonuclease Inhibitor"/>
    <property type="match status" value="1"/>
</dbReference>
<dbReference type="AlphaFoldDB" id="A0AAD6N2N4"/>